<dbReference type="EMBL" id="CACRXK020000037">
    <property type="protein sequence ID" value="CAB3977221.1"/>
    <property type="molecule type" value="Genomic_DNA"/>
</dbReference>
<dbReference type="Proteomes" id="UP001152795">
    <property type="component" value="Unassembled WGS sequence"/>
</dbReference>
<dbReference type="OrthoDB" id="5990521at2759"/>
<gene>
    <name evidence="3" type="ORF">PACLA_8A004405</name>
</gene>
<evidence type="ECO:0000256" key="1">
    <source>
        <dbReference type="SAM" id="Coils"/>
    </source>
</evidence>
<evidence type="ECO:0000313" key="3">
    <source>
        <dbReference type="EMBL" id="CAB3977221.1"/>
    </source>
</evidence>
<evidence type="ECO:0000313" key="4">
    <source>
        <dbReference type="Proteomes" id="UP001152795"/>
    </source>
</evidence>
<comment type="caution">
    <text evidence="3">The sequence shown here is derived from an EMBL/GenBank/DDBJ whole genome shotgun (WGS) entry which is preliminary data.</text>
</comment>
<sequence>MFLDSQQAKLFIKVDGVIGDRRRICIFCNNSIHGAEKIVETTRKLRRGPYFPQLAHLQSSVGKIDTMGRAIVCLPCFHQLVRQWNSYEMKNIPMSRRIYKHVADKGVKNYQETRAKEIGAEAEKRAFAIQTNQEHIVKTAFDRLTKRLDVQEEIIRQSEECIEKLKLKLALCTKGEQWKIDREIRKQQKIIAATEARIEDEEDKEELIRRETKSLLEVYKQNQSLFRAVSEPNLFQSNLEHTAKEKPIVIEGCTDRVSEQQVESSQQSGVDSSANMNRNQHFREYEYNYVDNGGYTVVKAMRISQSEDETDSYRPKAHVQNDGRDVWNALELSREYVQKEPVRDNSDWHMTKEIIHPARSIEVQSFPEDEWSKLFDKEQNDYENQYESGNTVRSSVTWSPQRNKSPDGTEWRQIKGDFVEREEQQWDETVNTDDSDDEKEQVYGYKLYKHVYDLNTSIF</sequence>
<dbReference type="AlphaFoldDB" id="A0A7D9H787"/>
<feature type="compositionally biased region" description="Polar residues" evidence="2">
    <location>
        <begin position="383"/>
        <end position="403"/>
    </location>
</feature>
<name>A0A7D9H787_PARCT</name>
<dbReference type="PANTHER" id="PTHR40240:SF1">
    <property type="entry name" value="PLEXUS, ISOFORM A"/>
    <property type="match status" value="1"/>
</dbReference>
<feature type="region of interest" description="Disordered" evidence="2">
    <location>
        <begin position="383"/>
        <end position="410"/>
    </location>
</feature>
<keyword evidence="1" id="KW-0175">Coiled coil</keyword>
<feature type="coiled-coil region" evidence="1">
    <location>
        <begin position="148"/>
        <end position="211"/>
    </location>
</feature>
<keyword evidence="4" id="KW-1185">Reference proteome</keyword>
<dbReference type="PANTHER" id="PTHR40240">
    <property type="entry name" value="PLEXUS, ISOFORM A"/>
    <property type="match status" value="1"/>
</dbReference>
<accession>A0A7D9H787</accession>
<proteinExistence type="predicted"/>
<reference evidence="3" key="1">
    <citation type="submission" date="2020-04" db="EMBL/GenBank/DDBJ databases">
        <authorList>
            <person name="Alioto T."/>
            <person name="Alioto T."/>
            <person name="Gomez Garrido J."/>
        </authorList>
    </citation>
    <scope>NUCLEOTIDE SEQUENCE</scope>
    <source>
        <strain evidence="3">A484AB</strain>
    </source>
</reference>
<evidence type="ECO:0000256" key="2">
    <source>
        <dbReference type="SAM" id="MobiDB-lite"/>
    </source>
</evidence>
<organism evidence="3 4">
    <name type="scientific">Paramuricea clavata</name>
    <name type="common">Red gorgonian</name>
    <name type="synonym">Violescent sea-whip</name>
    <dbReference type="NCBI Taxonomy" id="317549"/>
    <lineage>
        <taxon>Eukaryota</taxon>
        <taxon>Metazoa</taxon>
        <taxon>Cnidaria</taxon>
        <taxon>Anthozoa</taxon>
        <taxon>Octocorallia</taxon>
        <taxon>Malacalcyonacea</taxon>
        <taxon>Plexauridae</taxon>
        <taxon>Paramuricea</taxon>
    </lineage>
</organism>
<protein>
    <submittedName>
        <fullName evidence="3">Uncharacterized protein</fullName>
    </submittedName>
</protein>